<dbReference type="AlphaFoldDB" id="A0A8S3ZHC1"/>
<gene>
    <name evidence="4" type="ORF">CUNI_LOCUS14405</name>
</gene>
<dbReference type="GO" id="GO:0003735">
    <property type="term" value="F:structural constituent of ribosome"/>
    <property type="evidence" value="ECO:0007669"/>
    <property type="project" value="InterPro"/>
</dbReference>
<keyword evidence="3" id="KW-0687">Ribonucleoprotein</keyword>
<dbReference type="Proteomes" id="UP000678393">
    <property type="component" value="Unassembled WGS sequence"/>
</dbReference>
<dbReference type="GO" id="GO:0005840">
    <property type="term" value="C:ribosome"/>
    <property type="evidence" value="ECO:0007669"/>
    <property type="project" value="UniProtKB-KW"/>
</dbReference>
<evidence type="ECO:0000256" key="1">
    <source>
        <dbReference type="ARBA" id="ARBA00005257"/>
    </source>
</evidence>
<evidence type="ECO:0000313" key="4">
    <source>
        <dbReference type="EMBL" id="CAG5128847.1"/>
    </source>
</evidence>
<accession>A0A8S3ZHC1</accession>
<dbReference type="GO" id="GO:1990904">
    <property type="term" value="C:ribonucleoprotein complex"/>
    <property type="evidence" value="ECO:0007669"/>
    <property type="project" value="UniProtKB-KW"/>
</dbReference>
<evidence type="ECO:0000313" key="5">
    <source>
        <dbReference type="Proteomes" id="UP000678393"/>
    </source>
</evidence>
<evidence type="ECO:0000256" key="3">
    <source>
        <dbReference type="ARBA" id="ARBA00023274"/>
    </source>
</evidence>
<dbReference type="GO" id="GO:0006412">
    <property type="term" value="P:translation"/>
    <property type="evidence" value="ECO:0007669"/>
    <property type="project" value="InterPro"/>
</dbReference>
<dbReference type="InterPro" id="IPR001047">
    <property type="entry name" value="Ribosomal_eS8"/>
</dbReference>
<sequence length="129" mass="15286">MSIMNISRDKWHKRRATGGCIALLMKKRKIHTVRTMGGNKKYRTRIIDVVYNLSNNEFVRTKTLVKSFIIQIDSTLFRQWNEAHYTQTKYDKKKEVEVEQALEKQVDGYILEGNELEFSSRKLKSKKTK</sequence>
<organism evidence="4 5">
    <name type="scientific">Candidula unifasciata</name>
    <dbReference type="NCBI Taxonomy" id="100452"/>
    <lineage>
        <taxon>Eukaryota</taxon>
        <taxon>Metazoa</taxon>
        <taxon>Spiralia</taxon>
        <taxon>Lophotrochozoa</taxon>
        <taxon>Mollusca</taxon>
        <taxon>Gastropoda</taxon>
        <taxon>Heterobranchia</taxon>
        <taxon>Euthyneura</taxon>
        <taxon>Panpulmonata</taxon>
        <taxon>Eupulmonata</taxon>
        <taxon>Stylommatophora</taxon>
        <taxon>Helicina</taxon>
        <taxon>Helicoidea</taxon>
        <taxon>Geomitridae</taxon>
        <taxon>Candidula</taxon>
    </lineage>
</organism>
<comment type="caution">
    <text evidence="4">The sequence shown here is derived from an EMBL/GenBank/DDBJ whole genome shotgun (WGS) entry which is preliminary data.</text>
</comment>
<evidence type="ECO:0000256" key="2">
    <source>
        <dbReference type="ARBA" id="ARBA00022980"/>
    </source>
</evidence>
<reference evidence="4" key="1">
    <citation type="submission" date="2021-04" db="EMBL/GenBank/DDBJ databases">
        <authorList>
            <consortium name="Molecular Ecology Group"/>
        </authorList>
    </citation>
    <scope>NUCLEOTIDE SEQUENCE</scope>
</reference>
<dbReference type="Pfam" id="PF01201">
    <property type="entry name" value="Ribosomal_S8e"/>
    <property type="match status" value="1"/>
</dbReference>
<protein>
    <submittedName>
        <fullName evidence="4">Uncharacterized protein</fullName>
    </submittedName>
</protein>
<dbReference type="Gene3D" id="3.10.290.70">
    <property type="match status" value="1"/>
</dbReference>
<name>A0A8S3ZHC1_9EUPU</name>
<keyword evidence="5" id="KW-1185">Reference proteome</keyword>
<keyword evidence="2" id="KW-0689">Ribosomal protein</keyword>
<comment type="similarity">
    <text evidence="1">Belongs to the eukaryotic ribosomal protein eS8 family.</text>
</comment>
<dbReference type="PANTHER" id="PTHR10394">
    <property type="entry name" value="40S RIBOSOMAL PROTEIN S8"/>
    <property type="match status" value="1"/>
</dbReference>
<dbReference type="OrthoDB" id="1703270at2759"/>
<dbReference type="EMBL" id="CAJHNH020003238">
    <property type="protein sequence ID" value="CAG5128847.1"/>
    <property type="molecule type" value="Genomic_DNA"/>
</dbReference>
<proteinExistence type="inferred from homology"/>
<dbReference type="InterPro" id="IPR022309">
    <property type="entry name" value="Ribosomal_Se8/biogenesis_NSA2"/>
</dbReference>